<gene>
    <name evidence="2" type="ORF">FQB35_04600</name>
</gene>
<proteinExistence type="predicted"/>
<feature type="domain" description="YqbQ/XkdQ" evidence="1">
    <location>
        <begin position="23"/>
        <end position="323"/>
    </location>
</feature>
<accession>A0A5C0SC55</accession>
<dbReference type="AlphaFoldDB" id="A0A5C0SC55"/>
<dbReference type="RefSeq" id="WP_148808855.1">
    <property type="nucleotide sequence ID" value="NZ_CP042243.1"/>
</dbReference>
<organism evidence="2 3">
    <name type="scientific">Crassaminicella thermophila</name>
    <dbReference type="NCBI Taxonomy" id="2599308"/>
    <lineage>
        <taxon>Bacteria</taxon>
        <taxon>Bacillati</taxon>
        <taxon>Bacillota</taxon>
        <taxon>Clostridia</taxon>
        <taxon>Eubacteriales</taxon>
        <taxon>Clostridiaceae</taxon>
        <taxon>Crassaminicella</taxon>
    </lineage>
</organism>
<protein>
    <recommendedName>
        <fullName evidence="1">YqbQ/XkdQ domain-containing protein</fullName>
    </recommendedName>
</protein>
<dbReference type="Pfam" id="PF24032">
    <property type="entry name" value="YQBQ"/>
    <property type="match status" value="1"/>
</dbReference>
<reference evidence="2 3" key="1">
    <citation type="submission" date="2019-07" db="EMBL/GenBank/DDBJ databases">
        <title>Complete genome of Crassaminicella thermophila SY095.</title>
        <authorList>
            <person name="Li X."/>
        </authorList>
    </citation>
    <scope>NUCLEOTIDE SEQUENCE [LARGE SCALE GENOMIC DNA]</scope>
    <source>
        <strain evidence="2 3">SY095</strain>
    </source>
</reference>
<keyword evidence="3" id="KW-1185">Reference proteome</keyword>
<evidence type="ECO:0000313" key="2">
    <source>
        <dbReference type="EMBL" id="QEK11700.1"/>
    </source>
</evidence>
<dbReference type="InterPro" id="IPR056937">
    <property type="entry name" value="YqbQ/XkdQ"/>
</dbReference>
<dbReference type="OrthoDB" id="1698671at2"/>
<name>A0A5C0SC55_CRATE</name>
<dbReference type="EMBL" id="CP042243">
    <property type="protein sequence ID" value="QEK11700.1"/>
    <property type="molecule type" value="Genomic_DNA"/>
</dbReference>
<evidence type="ECO:0000313" key="3">
    <source>
        <dbReference type="Proteomes" id="UP000324646"/>
    </source>
</evidence>
<evidence type="ECO:0000259" key="1">
    <source>
        <dbReference type="Pfam" id="PF24032"/>
    </source>
</evidence>
<sequence>MHELFNISNNVQTNITPLVGLLQWSSNINELGERLDFDIAYNDDRYFPKNPVDIGNLIILRNQGEIFRGIVITENKAGKDPITYTCFDYAFYLNKSKGIYQFNKVKGNKAIESILNDFNVPIGSIAPINVAISKIYNDKYISDIIKDILDIAQKETGIKYRMEMRLGKLYIEKQTDLIIKATFKLASNIAPNNVTDAIFNPTKRRTIEDMKNSIKIITTNNDKTKIVTEAKDNGLINKYGLLQEVKSIDKKDIAQAKNIAQNMLKDLGKIFEENNIEVPGDDSVRAGRILEVNEQVTGMKGNYLITDVIHTVKNGIHRMKLGLGVI</sequence>
<dbReference type="KEGG" id="crs:FQB35_04600"/>
<dbReference type="Proteomes" id="UP000324646">
    <property type="component" value="Chromosome"/>
</dbReference>